<accession>D1AH87</accession>
<dbReference type="EMBL" id="CP001739">
    <property type="protein sequence ID" value="ACZ08121.1"/>
    <property type="molecule type" value="Genomic_DNA"/>
</dbReference>
<organism evidence="2 3">
    <name type="scientific">Sebaldella termitidis (strain ATCC 33386 / NCTC 11300)</name>
    <dbReference type="NCBI Taxonomy" id="526218"/>
    <lineage>
        <taxon>Bacteria</taxon>
        <taxon>Fusobacteriati</taxon>
        <taxon>Fusobacteriota</taxon>
        <taxon>Fusobacteriia</taxon>
        <taxon>Fusobacteriales</taxon>
        <taxon>Leptotrichiaceae</taxon>
        <taxon>Sebaldella</taxon>
    </lineage>
</organism>
<evidence type="ECO:0000313" key="2">
    <source>
        <dbReference type="EMBL" id="ACZ08121.1"/>
    </source>
</evidence>
<dbReference type="HOGENOM" id="CLU_1905292_0_0_0"/>
<protein>
    <recommendedName>
        <fullName evidence="4">DUF3592 domain-containing protein</fullName>
    </recommendedName>
</protein>
<reference evidence="2 3" key="2">
    <citation type="journal article" date="2010" name="Stand. Genomic Sci.">
        <title>Complete genome sequence of Sebaldella termitidis type strain (NCTC 11300).</title>
        <authorList>
            <person name="Harmon-Smith M."/>
            <person name="Celia L."/>
            <person name="Chertkov O."/>
            <person name="Lapidus A."/>
            <person name="Copeland A."/>
            <person name="Glavina Del Rio T."/>
            <person name="Nolan M."/>
            <person name="Lucas S."/>
            <person name="Tice H."/>
            <person name="Cheng J.F."/>
            <person name="Han C."/>
            <person name="Detter J.C."/>
            <person name="Bruce D."/>
            <person name="Goodwin L."/>
            <person name="Pitluck S."/>
            <person name="Pati A."/>
            <person name="Liolios K."/>
            <person name="Ivanova N."/>
            <person name="Mavromatis K."/>
            <person name="Mikhailova N."/>
            <person name="Chen A."/>
            <person name="Palaniappan K."/>
            <person name="Land M."/>
            <person name="Hauser L."/>
            <person name="Chang Y.J."/>
            <person name="Jeffries C.D."/>
            <person name="Brettin T."/>
            <person name="Goker M."/>
            <person name="Beck B."/>
            <person name="Bristow J."/>
            <person name="Eisen J.A."/>
            <person name="Markowitz V."/>
            <person name="Hugenholtz P."/>
            <person name="Kyrpides N.C."/>
            <person name="Klenk H.P."/>
            <person name="Chen F."/>
        </authorList>
    </citation>
    <scope>NUCLEOTIDE SEQUENCE [LARGE SCALE GENOMIC DNA]</scope>
    <source>
        <strain evidence="3">ATCC 33386 / NCTC 11300</strain>
    </source>
</reference>
<keyword evidence="3" id="KW-1185">Reference proteome</keyword>
<evidence type="ECO:0008006" key="4">
    <source>
        <dbReference type="Google" id="ProtNLM"/>
    </source>
</evidence>
<feature type="transmembrane region" description="Helical" evidence="1">
    <location>
        <begin position="114"/>
        <end position="132"/>
    </location>
</feature>
<keyword evidence="1" id="KW-0812">Transmembrane</keyword>
<gene>
    <name evidence="2" type="ordered locus">Sterm_1254</name>
</gene>
<dbReference type="AlphaFoldDB" id="D1AH87"/>
<keyword evidence="1" id="KW-0472">Membrane</keyword>
<evidence type="ECO:0000256" key="1">
    <source>
        <dbReference type="SAM" id="Phobius"/>
    </source>
</evidence>
<dbReference type="RefSeq" id="WP_012860717.1">
    <property type="nucleotide sequence ID" value="NC_013517.1"/>
</dbReference>
<feature type="transmembrane region" description="Helical" evidence="1">
    <location>
        <begin position="6"/>
        <end position="24"/>
    </location>
</feature>
<dbReference type="KEGG" id="str:Sterm_1254"/>
<proteinExistence type="predicted"/>
<dbReference type="Proteomes" id="UP000000845">
    <property type="component" value="Chromosome"/>
</dbReference>
<sequence>MEKTIGIVITIIIGLIFITIGVYFRKKDEKLKENGVKSQAKILEKKIGIRNRAYVTVEYTVEYKVIIKRIVTARSIYKSYPFNEGEKTIIYYDKKDPKSFCFENDKRHIAISNIFFCAGGLEIIVAILSFFLN</sequence>
<evidence type="ECO:0000313" key="3">
    <source>
        <dbReference type="Proteomes" id="UP000000845"/>
    </source>
</evidence>
<reference evidence="3" key="1">
    <citation type="submission" date="2009-09" db="EMBL/GenBank/DDBJ databases">
        <title>The complete chromosome of Sebaldella termitidis ATCC 33386.</title>
        <authorList>
            <consortium name="US DOE Joint Genome Institute (JGI-PGF)"/>
            <person name="Lucas S."/>
            <person name="Copeland A."/>
            <person name="Lapidus A."/>
            <person name="Glavina del Rio T."/>
            <person name="Dalin E."/>
            <person name="Tice H."/>
            <person name="Bruce D."/>
            <person name="Goodwin L."/>
            <person name="Pitluck S."/>
            <person name="Kyrpides N."/>
            <person name="Mavromatis K."/>
            <person name="Ivanova N."/>
            <person name="Mikhailova N."/>
            <person name="Sims D."/>
            <person name="Meincke L."/>
            <person name="Brettin T."/>
            <person name="Detter J.C."/>
            <person name="Han C."/>
            <person name="Larimer F."/>
            <person name="Land M."/>
            <person name="Hauser L."/>
            <person name="Markowitz V."/>
            <person name="Cheng J.F."/>
            <person name="Hugenholtz P."/>
            <person name="Woyke T."/>
            <person name="Wu D."/>
            <person name="Eisen J.A."/>
        </authorList>
    </citation>
    <scope>NUCLEOTIDE SEQUENCE [LARGE SCALE GENOMIC DNA]</scope>
    <source>
        <strain evidence="3">ATCC 33386 / NCTC 11300</strain>
    </source>
</reference>
<name>D1AH87_SEBTE</name>
<keyword evidence="1" id="KW-1133">Transmembrane helix</keyword>